<evidence type="ECO:0000256" key="6">
    <source>
        <dbReference type="SAM" id="Coils"/>
    </source>
</evidence>
<keyword evidence="2" id="KW-1134">Transmembrane beta strand</keyword>
<keyword evidence="5" id="KW-0998">Cell outer membrane</keyword>
<accession>A0A3S0P4K8</accession>
<dbReference type="InterPro" id="IPR051906">
    <property type="entry name" value="TolC-like"/>
</dbReference>
<dbReference type="EMBL" id="RYYR01000023">
    <property type="protein sequence ID" value="RUL49801.1"/>
    <property type="molecule type" value="Genomic_DNA"/>
</dbReference>
<feature type="coiled-coil region" evidence="6">
    <location>
        <begin position="312"/>
        <end position="362"/>
    </location>
</feature>
<dbReference type="GO" id="GO:0015288">
    <property type="term" value="F:porin activity"/>
    <property type="evidence" value="ECO:0007669"/>
    <property type="project" value="TreeGrafter"/>
</dbReference>
<protein>
    <recommendedName>
        <fullName evidence="10">TolC family protein</fullName>
    </recommendedName>
</protein>
<reference evidence="8 9" key="1">
    <citation type="submission" date="2018-12" db="EMBL/GenBank/DDBJ databases">
        <title>Lysinibacillus antri sp. nov., isolated from a cave soil.</title>
        <authorList>
            <person name="Narsing Rao M.P."/>
            <person name="Zhang H."/>
            <person name="Dong Z.-Y."/>
            <person name="Niu X.-K."/>
            <person name="Zhang K."/>
            <person name="Fang B.-Z."/>
            <person name="Kang Y.-Q."/>
            <person name="Xiao M."/>
            <person name="Li W.-J."/>
        </authorList>
    </citation>
    <scope>NUCLEOTIDE SEQUENCE [LARGE SCALE GENOMIC DNA]</scope>
    <source>
        <strain evidence="8 9">SYSU K30002</strain>
    </source>
</reference>
<evidence type="ECO:0000256" key="4">
    <source>
        <dbReference type="ARBA" id="ARBA00023136"/>
    </source>
</evidence>
<evidence type="ECO:0000256" key="2">
    <source>
        <dbReference type="ARBA" id="ARBA00022452"/>
    </source>
</evidence>
<keyword evidence="7" id="KW-0732">Signal</keyword>
<gene>
    <name evidence="8" type="ORF">EK386_14685</name>
</gene>
<keyword evidence="9" id="KW-1185">Reference proteome</keyword>
<proteinExistence type="predicted"/>
<dbReference type="GO" id="GO:0009279">
    <property type="term" value="C:cell outer membrane"/>
    <property type="evidence" value="ECO:0007669"/>
    <property type="project" value="UniProtKB-SubCell"/>
</dbReference>
<feature type="signal peptide" evidence="7">
    <location>
        <begin position="1"/>
        <end position="24"/>
    </location>
</feature>
<dbReference type="PANTHER" id="PTHR30026:SF20">
    <property type="entry name" value="OUTER MEMBRANE PROTEIN TOLC"/>
    <property type="match status" value="1"/>
</dbReference>
<feature type="coiled-coil region" evidence="6">
    <location>
        <begin position="61"/>
        <end position="150"/>
    </location>
</feature>
<dbReference type="GO" id="GO:1990281">
    <property type="term" value="C:efflux pump complex"/>
    <property type="evidence" value="ECO:0007669"/>
    <property type="project" value="TreeGrafter"/>
</dbReference>
<evidence type="ECO:0000313" key="8">
    <source>
        <dbReference type="EMBL" id="RUL49801.1"/>
    </source>
</evidence>
<dbReference type="PANTHER" id="PTHR30026">
    <property type="entry name" value="OUTER MEMBRANE PROTEIN TOLC"/>
    <property type="match status" value="1"/>
</dbReference>
<dbReference type="GO" id="GO:0015562">
    <property type="term" value="F:efflux transmembrane transporter activity"/>
    <property type="evidence" value="ECO:0007669"/>
    <property type="project" value="InterPro"/>
</dbReference>
<dbReference type="Proteomes" id="UP000287910">
    <property type="component" value="Unassembled WGS sequence"/>
</dbReference>
<evidence type="ECO:0000256" key="7">
    <source>
        <dbReference type="SAM" id="SignalP"/>
    </source>
</evidence>
<comment type="caution">
    <text evidence="8">The sequence shown here is derived from an EMBL/GenBank/DDBJ whole genome shotgun (WGS) entry which is preliminary data.</text>
</comment>
<keyword evidence="4" id="KW-0472">Membrane</keyword>
<evidence type="ECO:0000256" key="5">
    <source>
        <dbReference type="ARBA" id="ARBA00023237"/>
    </source>
</evidence>
<feature type="coiled-coil region" evidence="6">
    <location>
        <begin position="183"/>
        <end position="241"/>
    </location>
</feature>
<organism evidence="8 9">
    <name type="scientific">Lysinibacillus antri</name>
    <dbReference type="NCBI Taxonomy" id="2498145"/>
    <lineage>
        <taxon>Bacteria</taxon>
        <taxon>Bacillati</taxon>
        <taxon>Bacillota</taxon>
        <taxon>Bacilli</taxon>
        <taxon>Bacillales</taxon>
        <taxon>Bacillaceae</taxon>
        <taxon>Lysinibacillus</taxon>
    </lineage>
</organism>
<comment type="subcellular location">
    <subcellularLocation>
        <location evidence="1">Cell outer membrane</location>
    </subcellularLocation>
</comment>
<name>A0A3S0P4K8_9BACI</name>
<dbReference type="Gene3D" id="1.20.1600.10">
    <property type="entry name" value="Outer membrane efflux proteins (OEP)"/>
    <property type="match status" value="2"/>
</dbReference>
<dbReference type="RefSeq" id="WP_126659937.1">
    <property type="nucleotide sequence ID" value="NZ_RYYR01000023.1"/>
</dbReference>
<evidence type="ECO:0000313" key="9">
    <source>
        <dbReference type="Proteomes" id="UP000287910"/>
    </source>
</evidence>
<evidence type="ECO:0000256" key="1">
    <source>
        <dbReference type="ARBA" id="ARBA00004442"/>
    </source>
</evidence>
<dbReference type="AlphaFoldDB" id="A0A3S0P4K8"/>
<keyword evidence="6" id="KW-0175">Coiled coil</keyword>
<evidence type="ECO:0000256" key="3">
    <source>
        <dbReference type="ARBA" id="ARBA00022692"/>
    </source>
</evidence>
<evidence type="ECO:0008006" key="10">
    <source>
        <dbReference type="Google" id="ProtNLM"/>
    </source>
</evidence>
<sequence length="419" mass="47814">MKKGISIGIAAMLAFSSYSPSVLAKVENVGSINDSTENAVVVKSLSLENANQYALNSSYMLKELAIQIDRLKKVEEKINRNYKDAKESLDDLREVRDDLWDYYIQSPATPEEQAINRQLIEQIQLLNSNIKSLENTVPQLENQLDDFVYNKKILENNYTQVSETIKFSIMSSFVGLLLSQQQLELMKSTLQVQQTQLNSAKKRYELGLISKKDLDQSTRELKGLKDEMTKLETELSNNKANFALTLGVSNADFTLVEPKIEELSLITQEKPTKELIDNSYNILNTKTELELAEDALEEVDDITGWAREDKDLAQIDIELSKLKIEKDKANLEVAINNLFTQVKNQYQILQDAEDDLNLAKADVKDTQLYYELGLVSKQNYEFSKVKIEQAQINYDNAKYQYYVLQQKVEVLNSGVIITN</sequence>
<dbReference type="SUPFAM" id="SSF56954">
    <property type="entry name" value="Outer membrane efflux proteins (OEP)"/>
    <property type="match status" value="1"/>
</dbReference>
<feature type="chain" id="PRO_5018768158" description="TolC family protein" evidence="7">
    <location>
        <begin position="25"/>
        <end position="419"/>
    </location>
</feature>
<keyword evidence="3" id="KW-0812">Transmembrane</keyword>